<dbReference type="GO" id="GO:0036376">
    <property type="term" value="P:sodium ion export across plasma membrane"/>
    <property type="evidence" value="ECO:0007669"/>
    <property type="project" value="TreeGrafter"/>
</dbReference>
<dbReference type="GO" id="GO:1990573">
    <property type="term" value="P:potassium ion import across plasma membrane"/>
    <property type="evidence" value="ECO:0007669"/>
    <property type="project" value="TreeGrafter"/>
</dbReference>
<accession>A0AAU9V5S4</accession>
<dbReference type="Pfam" id="PF00287">
    <property type="entry name" value="Na_K-ATPase"/>
    <property type="match status" value="1"/>
</dbReference>
<keyword evidence="3 7" id="KW-0812">Transmembrane</keyword>
<keyword evidence="5 7" id="KW-1133">Transmembrane helix</keyword>
<dbReference type="Gene3D" id="2.60.40.1660">
    <property type="entry name" value="Na, k-atpase alpha subunit"/>
    <property type="match status" value="1"/>
</dbReference>
<evidence type="ECO:0000313" key="9">
    <source>
        <dbReference type="Proteomes" id="UP001153954"/>
    </source>
</evidence>
<gene>
    <name evidence="8" type="ORF">EEDITHA_LOCUS19406</name>
</gene>
<comment type="subcellular location">
    <subcellularLocation>
        <location evidence="1">Membrane</location>
        <topology evidence="1">Single-pass type II membrane protein</topology>
    </subcellularLocation>
</comment>
<dbReference type="GO" id="GO:0001671">
    <property type="term" value="F:ATPase activator activity"/>
    <property type="evidence" value="ECO:0007669"/>
    <property type="project" value="TreeGrafter"/>
</dbReference>
<dbReference type="InterPro" id="IPR000402">
    <property type="entry name" value="Na/K_ATPase_sub_beta"/>
</dbReference>
<dbReference type="Proteomes" id="UP001153954">
    <property type="component" value="Unassembled WGS sequence"/>
</dbReference>
<sequence>MVFVETIEIGIAITFYLVFYAVLALLFAICMGGLFYVLDDKKPTFILDSSLIGGNPGVSSRPQPLDGVVKYSVDNSTAYNTFAQEIQEFVDAYANETWFNSKKECTMEDNFGYPDTPCFFIKLNKVYGWKPQIYASDFPNDMSSDLVEYINSLQDIERQQIWISCWEEHSNMTKIEYPWGRGLSVRFYPYLNDQGYISPVLPIRLTPPTNTLSIIRCRAWAKNIIYNKSLKEPSGYVRILLQIDDNTSVNATEVP</sequence>
<keyword evidence="9" id="KW-1185">Reference proteome</keyword>
<evidence type="ECO:0000313" key="8">
    <source>
        <dbReference type="EMBL" id="CAH2105099.1"/>
    </source>
</evidence>
<evidence type="ECO:0000256" key="3">
    <source>
        <dbReference type="ARBA" id="ARBA00022692"/>
    </source>
</evidence>
<dbReference type="GO" id="GO:0006883">
    <property type="term" value="P:intracellular sodium ion homeostasis"/>
    <property type="evidence" value="ECO:0007669"/>
    <property type="project" value="TreeGrafter"/>
</dbReference>
<dbReference type="PANTHER" id="PTHR11523:SF46">
    <property type="entry name" value="SODIUM_POTASSIUM-TRANSPORTING ATPASE SUBUNIT BETA-2"/>
    <property type="match status" value="1"/>
</dbReference>
<evidence type="ECO:0000256" key="7">
    <source>
        <dbReference type="SAM" id="Phobius"/>
    </source>
</evidence>
<keyword evidence="6 7" id="KW-0472">Membrane</keyword>
<evidence type="ECO:0008006" key="10">
    <source>
        <dbReference type="Google" id="ProtNLM"/>
    </source>
</evidence>
<protein>
    <recommendedName>
        <fullName evidence="10">Sodium/potassium-transporting ATPase subunit beta-1</fullName>
    </recommendedName>
</protein>
<proteinExistence type="inferred from homology"/>
<comment type="caution">
    <text evidence="8">The sequence shown here is derived from an EMBL/GenBank/DDBJ whole genome shotgun (WGS) entry which is preliminary data.</text>
</comment>
<evidence type="ECO:0000256" key="1">
    <source>
        <dbReference type="ARBA" id="ARBA00004606"/>
    </source>
</evidence>
<dbReference type="GO" id="GO:0030007">
    <property type="term" value="P:intracellular potassium ion homeostasis"/>
    <property type="evidence" value="ECO:0007669"/>
    <property type="project" value="TreeGrafter"/>
</dbReference>
<dbReference type="PANTHER" id="PTHR11523">
    <property type="entry name" value="SODIUM/POTASSIUM-DEPENDENT ATPASE BETA SUBUNIT"/>
    <property type="match status" value="1"/>
</dbReference>
<keyword evidence="4" id="KW-0735">Signal-anchor</keyword>
<dbReference type="EMBL" id="CAKOGL010000027">
    <property type="protein sequence ID" value="CAH2105099.1"/>
    <property type="molecule type" value="Genomic_DNA"/>
</dbReference>
<comment type="similarity">
    <text evidence="2">Belongs to the X(+)/potassium ATPases subunit beta family.</text>
</comment>
<name>A0AAU9V5S4_EUPED</name>
<dbReference type="InterPro" id="IPR038702">
    <property type="entry name" value="Na/K_ATPase_sub_beta_sf"/>
</dbReference>
<evidence type="ECO:0000256" key="2">
    <source>
        <dbReference type="ARBA" id="ARBA00005876"/>
    </source>
</evidence>
<evidence type="ECO:0000256" key="6">
    <source>
        <dbReference type="ARBA" id="ARBA00023136"/>
    </source>
</evidence>
<reference evidence="8" key="1">
    <citation type="submission" date="2022-03" db="EMBL/GenBank/DDBJ databases">
        <authorList>
            <person name="Tunstrom K."/>
        </authorList>
    </citation>
    <scope>NUCLEOTIDE SEQUENCE</scope>
</reference>
<organism evidence="8 9">
    <name type="scientific">Euphydryas editha</name>
    <name type="common">Edith's checkerspot</name>
    <dbReference type="NCBI Taxonomy" id="104508"/>
    <lineage>
        <taxon>Eukaryota</taxon>
        <taxon>Metazoa</taxon>
        <taxon>Ecdysozoa</taxon>
        <taxon>Arthropoda</taxon>
        <taxon>Hexapoda</taxon>
        <taxon>Insecta</taxon>
        <taxon>Pterygota</taxon>
        <taxon>Neoptera</taxon>
        <taxon>Endopterygota</taxon>
        <taxon>Lepidoptera</taxon>
        <taxon>Glossata</taxon>
        <taxon>Ditrysia</taxon>
        <taxon>Papilionoidea</taxon>
        <taxon>Nymphalidae</taxon>
        <taxon>Nymphalinae</taxon>
        <taxon>Euphydryas</taxon>
    </lineage>
</organism>
<evidence type="ECO:0000256" key="4">
    <source>
        <dbReference type="ARBA" id="ARBA00022968"/>
    </source>
</evidence>
<evidence type="ECO:0000256" key="5">
    <source>
        <dbReference type="ARBA" id="ARBA00022989"/>
    </source>
</evidence>
<dbReference type="AlphaFoldDB" id="A0AAU9V5S4"/>
<feature type="transmembrane region" description="Helical" evidence="7">
    <location>
        <begin position="12"/>
        <end position="38"/>
    </location>
</feature>
<dbReference type="GO" id="GO:0005890">
    <property type="term" value="C:sodium:potassium-exchanging ATPase complex"/>
    <property type="evidence" value="ECO:0007669"/>
    <property type="project" value="InterPro"/>
</dbReference>